<gene>
    <name evidence="2" type="ORF">BIW11_07463</name>
</gene>
<accession>A0A1V9XTZ4</accession>
<evidence type="ECO:0000313" key="2">
    <source>
        <dbReference type="EMBL" id="OQR76923.1"/>
    </source>
</evidence>
<reference evidence="2 3" key="1">
    <citation type="journal article" date="2017" name="Gigascience">
        <title>Draft genome of the honey bee ectoparasitic mite, Tropilaelaps mercedesae, is shaped by the parasitic life history.</title>
        <authorList>
            <person name="Dong X."/>
            <person name="Armstrong S.D."/>
            <person name="Xia D."/>
            <person name="Makepeace B.L."/>
            <person name="Darby A.C."/>
            <person name="Kadowaki T."/>
        </authorList>
    </citation>
    <scope>NUCLEOTIDE SEQUENCE [LARGE SCALE GENOMIC DNA]</scope>
    <source>
        <strain evidence="2">Wuxi-XJTLU</strain>
    </source>
</reference>
<feature type="region of interest" description="Disordered" evidence="1">
    <location>
        <begin position="143"/>
        <end position="293"/>
    </location>
</feature>
<dbReference type="AlphaFoldDB" id="A0A1V9XTZ4"/>
<feature type="compositionally biased region" description="Low complexity" evidence="1">
    <location>
        <begin position="234"/>
        <end position="246"/>
    </location>
</feature>
<proteinExistence type="predicted"/>
<dbReference type="EMBL" id="MNPL01004172">
    <property type="protein sequence ID" value="OQR76923.1"/>
    <property type="molecule type" value="Genomic_DNA"/>
</dbReference>
<comment type="caution">
    <text evidence="2">The sequence shown here is derived from an EMBL/GenBank/DDBJ whole genome shotgun (WGS) entry which is preliminary data.</text>
</comment>
<evidence type="ECO:0000256" key="1">
    <source>
        <dbReference type="SAM" id="MobiDB-lite"/>
    </source>
</evidence>
<feature type="compositionally biased region" description="Polar residues" evidence="1">
    <location>
        <begin position="180"/>
        <end position="189"/>
    </location>
</feature>
<feature type="compositionally biased region" description="Polar residues" evidence="1">
    <location>
        <begin position="204"/>
        <end position="216"/>
    </location>
</feature>
<evidence type="ECO:0000313" key="3">
    <source>
        <dbReference type="Proteomes" id="UP000192247"/>
    </source>
</evidence>
<feature type="region of interest" description="Disordered" evidence="1">
    <location>
        <begin position="381"/>
        <end position="414"/>
    </location>
</feature>
<feature type="compositionally biased region" description="Pro residues" evidence="1">
    <location>
        <begin position="224"/>
        <end position="233"/>
    </location>
</feature>
<sequence length="444" mass="49217">MNSSRGSPARSIEEHLSLGLPVLFSELLVFKWTPNKGFPVENLGNELRVFFSSYEGALDAFEKFEVRRNTLRFLDQYGTIDDLLKNELLRTANSGRGLVPEYLEERIRNQQKWFKGKDRFSMEFAREFLRRKFSTVRNSFRAPQPISLLPPVPPPRRHRSGSSIQQSNRREQPSDGLLHDSTQPSTSQAVYGYTASGRPRRNSAPVTTRSSPKSPRQLTAQQLPSPPPTPPPLQHLQQPPDQPAAARNGDHRSDNSFGAVLSDGVERDPKTSPAPTHGTTDQPALPSGEPSVITTGSTILAANSETVGPVAVNFNQINEQVSSTAATAGRSGPTTSKIRTSAEDDNLNDEPVAALIVERMVEAVVQDLARAAVIDDSSRLLPAQPDIDDKSEDDKNYIDKVNNNNHHSRDRTELGWKKTAVVTDKLSKVERFEQDDRPLQETAM</sequence>
<dbReference type="OrthoDB" id="6515732at2759"/>
<name>A0A1V9XTZ4_9ACAR</name>
<feature type="compositionally biased region" description="Polar residues" evidence="1">
    <location>
        <begin position="273"/>
        <end position="282"/>
    </location>
</feature>
<dbReference type="Proteomes" id="UP000192247">
    <property type="component" value="Unassembled WGS sequence"/>
</dbReference>
<dbReference type="InParanoid" id="A0A1V9XTZ4"/>
<protein>
    <submittedName>
        <fullName evidence="2">Uncharacterized protein</fullName>
    </submittedName>
</protein>
<keyword evidence="3" id="KW-1185">Reference proteome</keyword>
<organism evidence="2 3">
    <name type="scientific">Tropilaelaps mercedesae</name>
    <dbReference type="NCBI Taxonomy" id="418985"/>
    <lineage>
        <taxon>Eukaryota</taxon>
        <taxon>Metazoa</taxon>
        <taxon>Ecdysozoa</taxon>
        <taxon>Arthropoda</taxon>
        <taxon>Chelicerata</taxon>
        <taxon>Arachnida</taxon>
        <taxon>Acari</taxon>
        <taxon>Parasitiformes</taxon>
        <taxon>Mesostigmata</taxon>
        <taxon>Gamasina</taxon>
        <taxon>Dermanyssoidea</taxon>
        <taxon>Laelapidae</taxon>
        <taxon>Tropilaelaps</taxon>
    </lineage>
</organism>